<proteinExistence type="predicted"/>
<dbReference type="Pfam" id="PF01501">
    <property type="entry name" value="Glyco_transf_8"/>
    <property type="match status" value="1"/>
</dbReference>
<dbReference type="InterPro" id="IPR029044">
    <property type="entry name" value="Nucleotide-diphossugar_trans"/>
</dbReference>
<accession>A0ABR1F7X4</accession>
<dbReference type="SUPFAM" id="SSF53448">
    <property type="entry name" value="Nucleotide-diphospho-sugar transferases"/>
    <property type="match status" value="1"/>
</dbReference>
<protein>
    <submittedName>
        <fullName evidence="2">Nucleotide-diphospho-sugar transferase</fullName>
    </submittedName>
</protein>
<dbReference type="InterPro" id="IPR050587">
    <property type="entry name" value="GNT1/Glycosyltrans_8"/>
</dbReference>
<dbReference type="PANTHER" id="PTHR11183">
    <property type="entry name" value="GLYCOGENIN SUBFAMILY MEMBER"/>
    <property type="match status" value="1"/>
</dbReference>
<keyword evidence="3" id="KW-1185">Reference proteome</keyword>
<dbReference type="EMBL" id="JBBJBU010000004">
    <property type="protein sequence ID" value="KAK7205939.1"/>
    <property type="molecule type" value="Genomic_DNA"/>
</dbReference>
<dbReference type="Gene3D" id="3.90.550.10">
    <property type="entry name" value="Spore Coat Polysaccharide Biosynthesis Protein SpsA, Chain A"/>
    <property type="match status" value="1"/>
</dbReference>
<dbReference type="GO" id="GO:0016740">
    <property type="term" value="F:transferase activity"/>
    <property type="evidence" value="ECO:0007669"/>
    <property type="project" value="UniProtKB-KW"/>
</dbReference>
<comment type="caution">
    <text evidence="2">The sequence shown here is derived from an EMBL/GenBank/DDBJ whole genome shotgun (WGS) entry which is preliminary data.</text>
</comment>
<feature type="chain" id="PRO_5046498161" evidence="1">
    <location>
        <begin position="20"/>
        <end position="343"/>
    </location>
</feature>
<keyword evidence="1" id="KW-0732">Signal</keyword>
<evidence type="ECO:0000313" key="3">
    <source>
        <dbReference type="Proteomes" id="UP001498771"/>
    </source>
</evidence>
<dbReference type="RefSeq" id="XP_064768972.1">
    <property type="nucleotide sequence ID" value="XM_064911076.1"/>
</dbReference>
<evidence type="ECO:0000313" key="2">
    <source>
        <dbReference type="EMBL" id="KAK7205939.1"/>
    </source>
</evidence>
<name>A0ABR1F7X4_9ASCO</name>
<evidence type="ECO:0000256" key="1">
    <source>
        <dbReference type="SAM" id="SignalP"/>
    </source>
</evidence>
<reference evidence="2 3" key="1">
    <citation type="submission" date="2024-03" db="EMBL/GenBank/DDBJ databases">
        <title>Genome-scale model development and genomic sequencing of the oleaginous clade Lipomyces.</title>
        <authorList>
            <consortium name="Lawrence Berkeley National Laboratory"/>
            <person name="Czajka J.J."/>
            <person name="Han Y."/>
            <person name="Kim J."/>
            <person name="Mondo S.J."/>
            <person name="Hofstad B.A."/>
            <person name="Robles A."/>
            <person name="Haridas S."/>
            <person name="Riley R."/>
            <person name="LaButti K."/>
            <person name="Pangilinan J."/>
            <person name="Andreopoulos W."/>
            <person name="Lipzen A."/>
            <person name="Yan J."/>
            <person name="Wang M."/>
            <person name="Ng V."/>
            <person name="Grigoriev I.V."/>
            <person name="Spatafora J.W."/>
            <person name="Magnuson J.K."/>
            <person name="Baker S.E."/>
            <person name="Pomraning K.R."/>
        </authorList>
    </citation>
    <scope>NUCLEOTIDE SEQUENCE [LARGE SCALE GENOMIC DNA]</scope>
    <source>
        <strain evidence="2 3">Phaff 52-87</strain>
    </source>
</reference>
<organism evidence="2 3">
    <name type="scientific">Myxozyma melibiosi</name>
    <dbReference type="NCBI Taxonomy" id="54550"/>
    <lineage>
        <taxon>Eukaryota</taxon>
        <taxon>Fungi</taxon>
        <taxon>Dikarya</taxon>
        <taxon>Ascomycota</taxon>
        <taxon>Saccharomycotina</taxon>
        <taxon>Lipomycetes</taxon>
        <taxon>Lipomycetales</taxon>
        <taxon>Lipomycetaceae</taxon>
        <taxon>Myxozyma</taxon>
    </lineage>
</organism>
<feature type="signal peptide" evidence="1">
    <location>
        <begin position="1"/>
        <end position="19"/>
    </location>
</feature>
<dbReference type="GeneID" id="90036588"/>
<gene>
    <name evidence="2" type="ORF">BZA70DRAFT_267045</name>
</gene>
<dbReference type="Proteomes" id="UP001498771">
    <property type="component" value="Unassembled WGS sequence"/>
</dbReference>
<sequence>MAGKRLALPAFLIVALVVAFFTLNKNGASKYVTIEDPDDSLDLLQSSWQPPHIRSLDVNMSDPSSIPDIPTNITMKRTPRFAISSSVMTARFTQYAMMLGYTLQKHNDLDALDAELILLVRTEGKDAVTPQNITRLERVGWKIMVEKDLEFEGVDKDRIRPYHRYNLNKLYLWSYTHYERIVFIDADTLCKGSIAELLDQPGEIAGTPDTWWDILTDTRFNSGVITFRPSIEEFNNMVVAVSDPNMHKPNDADQAFLNAYFRFRFHALPYKYNFNLIMYQHHRRTWDALWPEAVIVHFTTKKPMPSGHCRKGCNEWEPSEWYSMLCKEMLEFYNYTNELPLLG</sequence>
<dbReference type="InterPro" id="IPR002495">
    <property type="entry name" value="Glyco_trans_8"/>
</dbReference>
<keyword evidence="2" id="KW-0808">Transferase</keyword>